<dbReference type="AlphaFoldDB" id="A0A2G6JPH5"/>
<evidence type="ECO:0000256" key="2">
    <source>
        <dbReference type="ARBA" id="ARBA00007613"/>
    </source>
</evidence>
<evidence type="ECO:0000256" key="7">
    <source>
        <dbReference type="ARBA" id="ARBA00023237"/>
    </source>
</evidence>
<keyword evidence="3" id="KW-0813">Transport</keyword>
<name>A0A2G6JPH5_NEPCE</name>
<comment type="caution">
    <text evidence="9">The sequence shown here is derived from an EMBL/GenBank/DDBJ whole genome shotgun (WGS) entry which is preliminary data.</text>
</comment>
<gene>
    <name evidence="9" type="ORF">CSA60_00865</name>
</gene>
<organism evidence="9 10">
    <name type="scientific">Neptuniibacter caesariensis</name>
    <dbReference type="NCBI Taxonomy" id="207954"/>
    <lineage>
        <taxon>Bacteria</taxon>
        <taxon>Pseudomonadati</taxon>
        <taxon>Pseudomonadota</taxon>
        <taxon>Gammaproteobacteria</taxon>
        <taxon>Oceanospirillales</taxon>
        <taxon>Oceanospirillaceae</taxon>
        <taxon>Neptuniibacter</taxon>
    </lineage>
</organism>
<keyword evidence="7" id="KW-0998">Cell outer membrane</keyword>
<dbReference type="STRING" id="207954.MED92_15153"/>
<dbReference type="Gene3D" id="1.20.1600.10">
    <property type="entry name" value="Outer membrane efflux proteins (OEP)"/>
    <property type="match status" value="1"/>
</dbReference>
<accession>A0A2G6JPH5</accession>
<dbReference type="Pfam" id="PF02321">
    <property type="entry name" value="OEP"/>
    <property type="match status" value="2"/>
</dbReference>
<evidence type="ECO:0000256" key="3">
    <source>
        <dbReference type="ARBA" id="ARBA00022448"/>
    </source>
</evidence>
<evidence type="ECO:0000313" key="9">
    <source>
        <dbReference type="EMBL" id="PIE25326.1"/>
    </source>
</evidence>
<evidence type="ECO:0000256" key="6">
    <source>
        <dbReference type="ARBA" id="ARBA00023136"/>
    </source>
</evidence>
<dbReference type="InterPro" id="IPR051906">
    <property type="entry name" value="TolC-like"/>
</dbReference>
<evidence type="ECO:0000256" key="1">
    <source>
        <dbReference type="ARBA" id="ARBA00004442"/>
    </source>
</evidence>
<dbReference type="Proteomes" id="UP000243469">
    <property type="component" value="Unassembled WGS sequence"/>
</dbReference>
<keyword evidence="4" id="KW-1134">Transmembrane beta strand</keyword>
<dbReference type="NCBIfam" id="TIGR01844">
    <property type="entry name" value="type_I_sec_TolC"/>
    <property type="match status" value="1"/>
</dbReference>
<dbReference type="PANTHER" id="PTHR30026">
    <property type="entry name" value="OUTER MEMBRANE PROTEIN TOLC"/>
    <property type="match status" value="1"/>
</dbReference>
<feature type="signal peptide" evidence="8">
    <location>
        <begin position="1"/>
        <end position="22"/>
    </location>
</feature>
<comment type="similarity">
    <text evidence="2">Belongs to the outer membrane factor (OMF) (TC 1.B.17) family.</text>
</comment>
<protein>
    <submittedName>
        <fullName evidence="9">Transporter</fullName>
    </submittedName>
</protein>
<evidence type="ECO:0000256" key="8">
    <source>
        <dbReference type="SAM" id="SignalP"/>
    </source>
</evidence>
<keyword evidence="8" id="KW-0732">Signal</keyword>
<dbReference type="PANTHER" id="PTHR30026:SF20">
    <property type="entry name" value="OUTER MEMBRANE PROTEIN TOLC"/>
    <property type="match status" value="1"/>
</dbReference>
<evidence type="ECO:0000313" key="10">
    <source>
        <dbReference type="Proteomes" id="UP000243469"/>
    </source>
</evidence>
<dbReference type="GO" id="GO:1990281">
    <property type="term" value="C:efflux pump complex"/>
    <property type="evidence" value="ECO:0007669"/>
    <property type="project" value="TreeGrafter"/>
</dbReference>
<comment type="subcellular location">
    <subcellularLocation>
        <location evidence="1">Cell outer membrane</location>
    </subcellularLocation>
</comment>
<dbReference type="InterPro" id="IPR003423">
    <property type="entry name" value="OMP_efflux"/>
</dbReference>
<dbReference type="GO" id="GO:0015288">
    <property type="term" value="F:porin activity"/>
    <property type="evidence" value="ECO:0007669"/>
    <property type="project" value="TreeGrafter"/>
</dbReference>
<proteinExistence type="inferred from homology"/>
<dbReference type="EMBL" id="PDSH01000007">
    <property type="protein sequence ID" value="PIE25326.1"/>
    <property type="molecule type" value="Genomic_DNA"/>
</dbReference>
<dbReference type="InterPro" id="IPR010130">
    <property type="entry name" value="T1SS_OMP_TolC"/>
</dbReference>
<dbReference type="GO" id="GO:0009279">
    <property type="term" value="C:cell outer membrane"/>
    <property type="evidence" value="ECO:0007669"/>
    <property type="project" value="UniProtKB-SubCell"/>
</dbReference>
<feature type="chain" id="PRO_5013667416" evidence="8">
    <location>
        <begin position="23"/>
        <end position="427"/>
    </location>
</feature>
<dbReference type="GO" id="GO:0015562">
    <property type="term" value="F:efflux transmembrane transporter activity"/>
    <property type="evidence" value="ECO:0007669"/>
    <property type="project" value="InterPro"/>
</dbReference>
<sequence length="427" mass="46878">MNVKQLFQVSCLSLAISSTVSAGSLADIYQQALTNDPQLKAAEASYNAGKEIELQYKAALLPQIGLAANTTAYDTELKDFNNHGYTLSLTQPVFDAASWFNFKQGKVLSAQAALKFNLEQQNLIQRTVKAYLGVLRAKSALQTSEAQERAIKRRLDQVNAQFEVGLIANTDVQEAQASFDNAYVARIAAQGELDNSYEALARLTGKTVVDTPELSDDYPIAEPVPAQAQPWLEKAWKDNLALKLANLSSEASRRSAQAARAGHYPVLKLTATYDHDNGTVLSNDSTNTSAIGLSLSVPIFSGGAISSQSRAAEQRLLESQYNRENMLREVTQTTRSLLRNLRTGALSVQALKQSIKSSETALQATEEGYKVGTRNVVDVLKAEQQLYAALRDYSNARFNYVQNLIIFKQQLGTLSPQDINELDSWLK</sequence>
<evidence type="ECO:0000256" key="5">
    <source>
        <dbReference type="ARBA" id="ARBA00022692"/>
    </source>
</evidence>
<dbReference type="SUPFAM" id="SSF56954">
    <property type="entry name" value="Outer membrane efflux proteins (OEP)"/>
    <property type="match status" value="1"/>
</dbReference>
<reference evidence="9 10" key="1">
    <citation type="submission" date="2017-10" db="EMBL/GenBank/DDBJ databases">
        <title>Novel microbial diversity and functional potential in the marine mammal oral microbiome.</title>
        <authorList>
            <person name="Dudek N.K."/>
            <person name="Sun C.L."/>
            <person name="Burstein D."/>
            <person name="Kantor R.S."/>
            <person name="Aliaga Goltsman D.S."/>
            <person name="Bik E.M."/>
            <person name="Thomas B.C."/>
            <person name="Banfield J.F."/>
            <person name="Relman D.A."/>
        </authorList>
    </citation>
    <scope>NUCLEOTIDE SEQUENCE [LARGE SCALE GENOMIC DNA]</scope>
    <source>
        <strain evidence="9">DOLJORAL78_47_21</strain>
    </source>
</reference>
<evidence type="ECO:0000256" key="4">
    <source>
        <dbReference type="ARBA" id="ARBA00022452"/>
    </source>
</evidence>
<keyword evidence="5" id="KW-0812">Transmembrane</keyword>
<keyword evidence="6" id="KW-0472">Membrane</keyword>